<evidence type="ECO:0000313" key="3">
    <source>
        <dbReference type="EMBL" id="MDA0179936.1"/>
    </source>
</evidence>
<comment type="caution">
    <text evidence="3">The sequence shown here is derived from an EMBL/GenBank/DDBJ whole genome shotgun (WGS) entry which is preliminary data.</text>
</comment>
<proteinExistence type="predicted"/>
<dbReference type="RefSeq" id="WP_270024246.1">
    <property type="nucleotide sequence ID" value="NZ_JAPDDP010000008.1"/>
</dbReference>
<dbReference type="Pfam" id="PF13020">
    <property type="entry name" value="NOV_C"/>
    <property type="match status" value="1"/>
</dbReference>
<feature type="domain" description="Protein NO VEIN C-terminal" evidence="2">
    <location>
        <begin position="1246"/>
        <end position="1335"/>
    </location>
</feature>
<sequence length="1368" mass="150837">MSAWEPPELQPSELEYRVGSSFVEEFAAGHSAVDVLRELVQNEYDAQGRALTVTFGADGLAISGTGRVIDNAGWRRLSVMLGTGTIAGEEEKVPQKINGIGSKNFGLRSLFIFGDQIYIRSGGRQTVLDHRRGAWPSPRTDPSSRGVPGAHVFVPWRIAQVGKLEAYSPEREERDIVALASELAPTVMKLAAPSGPRSLRAVTVASARLERTLQWEQRVRMLGRHRAGGVTLERSITRSDSSAERNERIVELEYQRTVEIPPRHRTHAFPTYFRVPGQRIRIGVSLRMRRKRPDMTHAGHLFHPIGAVNALTGCALSVSAPFEMNSDRKDVIDPGHNEWNAWLLEITADFVLQLVTTKWLDEFGADAYLALPRQTDHGDFAAQVIQRLQTRECWATRERAGGRRPAFRAASHVMIGITPELDELVGDVRRLDPRLWEPSVIAMARDAGARSFTVASAVRLRCAGKDATRLSTKLGDAVGDLHYPTFPAPWRNLELQRRFAEALGRHPLSANQRNDLRTSPTTLTAAGTLASPSDPLWLIDPALAAVSPVAPGQQLHAELHKYRALARLCEPFETSRWARGVAERALTGDADDDEREALYHQMLSAPETIGRTTWPVVKRSPVVRDHRGEWAAPNDLVLSRVGRRIEPALRFPGDAVAGNTRLMKRLAIRSKLTGADLVAYANVVVERPDLAPGFEQLLMRHRPLLTRLTVKRLESIAFLLSSNGQLIPPAKALIRTPYLLKCVGPNAAFVEGTHPALYDRLGCSSEPRSDDILRHLEELREAGSGPSHPNVLYPALVASLRVEKAIESLVDEPVIFEGGDWHTPARVLLGRRNRFIFGPVLPVIQGGLERVYQALGADVTAQQRHWRRFLEWLDQQSESGRRQLPGAQRAVIRAAYVQLGRVPDSLPPTWHVLLDTEGRLHPTTDAPGRRLLIDDDPATARVVREQGLPIAFADLVDPVTRRFYESAGTIPLTIARRSLGFTVGQDRPGPPGFIESTTLARLQQRAFSSAVYAVAAADRSQSLAPSRTFSRRLRHLTGVSFVTSLMERYRLGRHELQVSRDVAVIDRRIVLSFMRSKSEVNGAIARAVASLVDDATATQRPLADAIFRILSCDSTDEVQRYLAERGVSWNPDAGDTSFDDLIAEEESATDNLVAQVGEALQKQLGQIKDGLPATGPVPPPKPSPNPPKPGPPRPLPALDEVKLSTAPPAAWTPPVRNVGHGGGGGGNGRLRTPAEEARDREVGRRGEELVLEDERKRVQGLGFLPERVIWTAAHNPAANHDIRSVDADGADIWLEVKATTGRHGRFDWPLAEFELALRARDRYVLCRVYEADSKSPVLVREPDPIAKLSNGSMRLDISGLSAEIAPLG</sequence>
<evidence type="ECO:0000313" key="4">
    <source>
        <dbReference type="Proteomes" id="UP001147653"/>
    </source>
</evidence>
<evidence type="ECO:0000256" key="1">
    <source>
        <dbReference type="SAM" id="MobiDB-lite"/>
    </source>
</evidence>
<accession>A0A9X3N975</accession>
<feature type="region of interest" description="Disordered" evidence="1">
    <location>
        <begin position="1168"/>
        <end position="1242"/>
    </location>
</feature>
<reference evidence="3" key="1">
    <citation type="submission" date="2022-10" db="EMBL/GenBank/DDBJ databases">
        <title>The WGS of Solirubrobacter phytolaccae KCTC 29190.</title>
        <authorList>
            <person name="Jiang Z."/>
        </authorList>
    </citation>
    <scope>NUCLEOTIDE SEQUENCE</scope>
    <source>
        <strain evidence="3">KCTC 29190</strain>
    </source>
</reference>
<feature type="compositionally biased region" description="Basic and acidic residues" evidence="1">
    <location>
        <begin position="1232"/>
        <end position="1242"/>
    </location>
</feature>
<keyword evidence="4" id="KW-1185">Reference proteome</keyword>
<evidence type="ECO:0000259" key="2">
    <source>
        <dbReference type="Pfam" id="PF13020"/>
    </source>
</evidence>
<dbReference type="InterPro" id="IPR024975">
    <property type="entry name" value="NOV_C"/>
</dbReference>
<name>A0A9X3N975_9ACTN</name>
<dbReference type="EMBL" id="JAPDDP010000008">
    <property type="protein sequence ID" value="MDA0179936.1"/>
    <property type="molecule type" value="Genomic_DNA"/>
</dbReference>
<gene>
    <name evidence="3" type="ORF">OJ997_06495</name>
</gene>
<protein>
    <submittedName>
        <fullName evidence="3">DUF3883 domain-containing protein</fullName>
    </submittedName>
</protein>
<feature type="compositionally biased region" description="Gly residues" evidence="1">
    <location>
        <begin position="1219"/>
        <end position="1228"/>
    </location>
</feature>
<organism evidence="3 4">
    <name type="scientific">Solirubrobacter phytolaccae</name>
    <dbReference type="NCBI Taxonomy" id="1404360"/>
    <lineage>
        <taxon>Bacteria</taxon>
        <taxon>Bacillati</taxon>
        <taxon>Actinomycetota</taxon>
        <taxon>Thermoleophilia</taxon>
        <taxon>Solirubrobacterales</taxon>
        <taxon>Solirubrobacteraceae</taxon>
        <taxon>Solirubrobacter</taxon>
    </lineage>
</organism>
<dbReference type="Proteomes" id="UP001147653">
    <property type="component" value="Unassembled WGS sequence"/>
</dbReference>
<feature type="compositionally biased region" description="Pro residues" evidence="1">
    <location>
        <begin position="1175"/>
        <end position="1195"/>
    </location>
</feature>